<dbReference type="Gene3D" id="3.90.230.10">
    <property type="entry name" value="Creatinase/methionine aminopeptidase superfamily"/>
    <property type="match status" value="1"/>
</dbReference>
<dbReference type="InterPro" id="IPR000994">
    <property type="entry name" value="Pept_M24"/>
</dbReference>
<evidence type="ECO:0000259" key="9">
    <source>
        <dbReference type="Pfam" id="PF16188"/>
    </source>
</evidence>
<dbReference type="CDD" id="cd01085">
    <property type="entry name" value="APP"/>
    <property type="match status" value="1"/>
</dbReference>
<evidence type="ECO:0000256" key="6">
    <source>
        <dbReference type="RuleBase" id="RU000590"/>
    </source>
</evidence>
<feature type="domain" description="Peptidase M24" evidence="7">
    <location>
        <begin position="415"/>
        <end position="629"/>
    </location>
</feature>
<evidence type="ECO:0000256" key="3">
    <source>
        <dbReference type="ARBA" id="ARBA00022723"/>
    </source>
</evidence>
<dbReference type="EMBL" id="OD567402">
    <property type="protein sequence ID" value="CAD7445605.1"/>
    <property type="molecule type" value="Genomic_DNA"/>
</dbReference>
<evidence type="ECO:0000256" key="5">
    <source>
        <dbReference type="ARBA" id="ARBA00023211"/>
    </source>
</evidence>
<dbReference type="Pfam" id="PF16188">
    <property type="entry name" value="Peptidase_M24_C"/>
    <property type="match status" value="1"/>
</dbReference>
<evidence type="ECO:0000259" key="7">
    <source>
        <dbReference type="Pfam" id="PF00557"/>
    </source>
</evidence>
<gene>
    <name evidence="10" type="ORF">TBIB3V08_LOCUS7955</name>
</gene>
<evidence type="ECO:0000256" key="2">
    <source>
        <dbReference type="ARBA" id="ARBA00008766"/>
    </source>
</evidence>
<dbReference type="AlphaFoldDB" id="A0A7R9I3W3"/>
<dbReference type="Gene3D" id="3.40.350.10">
    <property type="entry name" value="Creatinase/prolidase N-terminal domain"/>
    <property type="match status" value="2"/>
</dbReference>
<protein>
    <recommendedName>
        <fullName evidence="11">Xaa-Pro aminopeptidase 1</fullName>
    </recommendedName>
</protein>
<evidence type="ECO:0000313" key="10">
    <source>
        <dbReference type="EMBL" id="CAD7445605.1"/>
    </source>
</evidence>
<keyword evidence="4" id="KW-0378">Hydrolase</keyword>
<keyword evidence="5" id="KW-0464">Manganese</keyword>
<dbReference type="PANTHER" id="PTHR43763">
    <property type="entry name" value="XAA-PRO AMINOPEPTIDASE 1"/>
    <property type="match status" value="1"/>
</dbReference>
<evidence type="ECO:0008006" key="11">
    <source>
        <dbReference type="Google" id="ProtNLM"/>
    </source>
</evidence>
<accession>A0A7R9I3W3</accession>
<dbReference type="InterPro" id="IPR033740">
    <property type="entry name" value="Pept_M24B"/>
</dbReference>
<feature type="domain" description="Creatinase N-terminal" evidence="8">
    <location>
        <begin position="137"/>
        <end position="241"/>
    </location>
</feature>
<feature type="domain" description="Peptidase M24 C-terminal" evidence="9">
    <location>
        <begin position="642"/>
        <end position="706"/>
    </location>
</feature>
<sequence>MLMIAPIESNRIKEAVVECAKDVCRYPLVENLKIDSWWIEQVKEAVREKKEVYKQARIRVHLFLSIIELTGANPFYFTCIKYLTSGSRDYRGYTSKGYQKEEVDHISEGKKGEVLKISARELGYISSEYLAECDMRRAFISGFTGSAGTAIVTESAALMWTDGRYYLQATEEMGEGWTLMKEDFVVHIPGLPVTPSQGKYLSDNFSEGSHVGVDPNVLSYEEWKIIQNDMKGSGVNLVPIATNLVDLIWEGKPASPSNMVVPLAIKYTGKSCKHKVEEVRSKMAEKGSTLLLVTALDEIAWLLNLRGSDIDYNPVFFSYVLVTQTQVHLFIDESKVTLAVRNHFNEEDLPVNIHAYNKIHSFITEQIPEQTGKVWISSDGSYSLNSMVPEKIRISEITPIALMKAIKNTVETQGMINCHIRDGVALCRYFAWLEKELQKGNAVTEISGADKLEQFRKDLDDFVGLSFPTITSSGPNGAIIHYHCTPKTDRPITTKELYLCDSGAQFKDGTTDVTRTFHFGTPTQHEKECFTRVFKGQTFLGTAVFPNKIKGNCLDTLARKFLWDIGLDYLHGTGHGIGSYLNVHEGPMGISWRTYPNDPGLQEGMFLSNEPGYYEDGKFGIRLENIFYIVPATVPFNFKNRGFLTFRTVTLVPIQTKMLVTSLLTEKEVDYLNSYHRECREVVGTKLKELGHQEAWEWLYRETEPIG</sequence>
<name>A0A7R9I3W3_9NEOP</name>
<evidence type="ECO:0000259" key="8">
    <source>
        <dbReference type="Pfam" id="PF01321"/>
    </source>
</evidence>
<dbReference type="GO" id="GO:0070006">
    <property type="term" value="F:metalloaminopeptidase activity"/>
    <property type="evidence" value="ECO:0007669"/>
    <property type="project" value="InterPro"/>
</dbReference>
<proteinExistence type="inferred from homology"/>
<dbReference type="InterPro" id="IPR032416">
    <property type="entry name" value="Peptidase_M24_C"/>
</dbReference>
<comment type="similarity">
    <text evidence="2 6">Belongs to the peptidase M24B family.</text>
</comment>
<dbReference type="SUPFAM" id="SSF55920">
    <property type="entry name" value="Creatinase/aminopeptidase"/>
    <property type="match status" value="1"/>
</dbReference>
<evidence type="ECO:0000256" key="4">
    <source>
        <dbReference type="ARBA" id="ARBA00022801"/>
    </source>
</evidence>
<dbReference type="InterPro" id="IPR000587">
    <property type="entry name" value="Creatinase_N"/>
</dbReference>
<dbReference type="InterPro" id="IPR036005">
    <property type="entry name" value="Creatinase/aminopeptidase-like"/>
</dbReference>
<dbReference type="InterPro" id="IPR050422">
    <property type="entry name" value="X-Pro_aminopeptidase_P"/>
</dbReference>
<comment type="cofactor">
    <cofactor evidence="1">
        <name>Mn(2+)</name>
        <dbReference type="ChEBI" id="CHEBI:29035"/>
    </cofactor>
</comment>
<dbReference type="PROSITE" id="PS00491">
    <property type="entry name" value="PROLINE_PEPTIDASE"/>
    <property type="match status" value="1"/>
</dbReference>
<dbReference type="InterPro" id="IPR029149">
    <property type="entry name" value="Creatin/AminoP/Spt16_N"/>
</dbReference>
<keyword evidence="3 6" id="KW-0479">Metal-binding</keyword>
<reference evidence="10" key="1">
    <citation type="submission" date="2020-11" db="EMBL/GenBank/DDBJ databases">
        <authorList>
            <person name="Tran Van P."/>
        </authorList>
    </citation>
    <scope>NUCLEOTIDE SEQUENCE</scope>
</reference>
<dbReference type="Pfam" id="PF00557">
    <property type="entry name" value="Peptidase_M24"/>
    <property type="match status" value="1"/>
</dbReference>
<dbReference type="GO" id="GO:0005737">
    <property type="term" value="C:cytoplasm"/>
    <property type="evidence" value="ECO:0007669"/>
    <property type="project" value="UniProtKB-ARBA"/>
</dbReference>
<dbReference type="PANTHER" id="PTHR43763:SF20">
    <property type="entry name" value="XAA-PRO AMINOPEPTIDASE APEPP"/>
    <property type="match status" value="1"/>
</dbReference>
<dbReference type="SUPFAM" id="SSF53092">
    <property type="entry name" value="Creatinase/prolidase N-terminal domain"/>
    <property type="match status" value="1"/>
</dbReference>
<dbReference type="Pfam" id="PF01321">
    <property type="entry name" value="Creatinase_N"/>
    <property type="match status" value="1"/>
</dbReference>
<organism evidence="10">
    <name type="scientific">Timema bartmani</name>
    <dbReference type="NCBI Taxonomy" id="61472"/>
    <lineage>
        <taxon>Eukaryota</taxon>
        <taxon>Metazoa</taxon>
        <taxon>Ecdysozoa</taxon>
        <taxon>Arthropoda</taxon>
        <taxon>Hexapoda</taxon>
        <taxon>Insecta</taxon>
        <taxon>Pterygota</taxon>
        <taxon>Neoptera</taxon>
        <taxon>Polyneoptera</taxon>
        <taxon>Phasmatodea</taxon>
        <taxon>Timematodea</taxon>
        <taxon>Timematoidea</taxon>
        <taxon>Timematidae</taxon>
        <taxon>Timema</taxon>
    </lineage>
</organism>
<dbReference type="InterPro" id="IPR001131">
    <property type="entry name" value="Peptidase_M24B_aminopep-P_CS"/>
</dbReference>
<dbReference type="Pfam" id="PF16189">
    <property type="entry name" value="Creatinase_N_2"/>
    <property type="match status" value="1"/>
</dbReference>
<dbReference type="FunFam" id="3.90.230.10:FF:000007">
    <property type="entry name" value="Xaa-Pro aminopeptidase P"/>
    <property type="match status" value="1"/>
</dbReference>
<evidence type="ECO:0000256" key="1">
    <source>
        <dbReference type="ARBA" id="ARBA00001936"/>
    </source>
</evidence>
<dbReference type="GO" id="GO:0046872">
    <property type="term" value="F:metal ion binding"/>
    <property type="evidence" value="ECO:0007669"/>
    <property type="project" value="UniProtKB-KW"/>
</dbReference>